<evidence type="ECO:0000313" key="2">
    <source>
        <dbReference type="EMBL" id="KFD69501.1"/>
    </source>
</evidence>
<organism evidence="2">
    <name type="scientific">Trichuris suis</name>
    <name type="common">pig whipworm</name>
    <dbReference type="NCBI Taxonomy" id="68888"/>
    <lineage>
        <taxon>Eukaryota</taxon>
        <taxon>Metazoa</taxon>
        <taxon>Ecdysozoa</taxon>
        <taxon>Nematoda</taxon>
        <taxon>Enoplea</taxon>
        <taxon>Dorylaimia</taxon>
        <taxon>Trichinellida</taxon>
        <taxon>Trichuridae</taxon>
        <taxon>Trichuris</taxon>
    </lineage>
</organism>
<dbReference type="Proteomes" id="UP000030764">
    <property type="component" value="Unassembled WGS sequence"/>
</dbReference>
<dbReference type="EMBL" id="KL363255">
    <property type="protein sequence ID" value="KFD50336.1"/>
    <property type="molecule type" value="Genomic_DNA"/>
</dbReference>
<proteinExistence type="predicted"/>
<sequence length="99" mass="11189">MPQLVQRAAELSQKETFPSADLYVRREVDAVQLQEKNALGRSKEGDYIHTKSQGPWKENAVLSMVVSPCSTVNCCTQVRQSLRMSTARNLGNYHKSMFL</sequence>
<evidence type="ECO:0000313" key="1">
    <source>
        <dbReference type="EMBL" id="KFD50336.1"/>
    </source>
</evidence>
<keyword evidence="3" id="KW-1185">Reference proteome</keyword>
<evidence type="ECO:0000313" key="3">
    <source>
        <dbReference type="Proteomes" id="UP000030764"/>
    </source>
</evidence>
<dbReference type="Proteomes" id="UP000030758">
    <property type="component" value="Unassembled WGS sequence"/>
</dbReference>
<dbReference type="AlphaFoldDB" id="A0A085NJ55"/>
<accession>A0A085NJ55</accession>
<reference evidence="2 3" key="1">
    <citation type="journal article" date="2014" name="Nat. Genet.">
        <title>Genome and transcriptome of the porcine whipworm Trichuris suis.</title>
        <authorList>
            <person name="Jex A.R."/>
            <person name="Nejsum P."/>
            <person name="Schwarz E.M."/>
            <person name="Hu L."/>
            <person name="Young N.D."/>
            <person name="Hall R.S."/>
            <person name="Korhonen P.K."/>
            <person name="Liao S."/>
            <person name="Thamsborg S."/>
            <person name="Xia J."/>
            <person name="Xu P."/>
            <person name="Wang S."/>
            <person name="Scheerlinck J.P."/>
            <person name="Hofmann A."/>
            <person name="Sternberg P.W."/>
            <person name="Wang J."/>
            <person name="Gasser R.B."/>
        </authorList>
    </citation>
    <scope>NUCLEOTIDE SEQUENCE [LARGE SCALE GENOMIC DNA]</scope>
    <source>
        <strain evidence="2">DCEP-RM93F</strain>
        <strain evidence="1">DCEP-RM93M</strain>
    </source>
</reference>
<feature type="non-terminal residue" evidence="2">
    <location>
        <position position="99"/>
    </location>
</feature>
<dbReference type="EMBL" id="KL367495">
    <property type="protein sequence ID" value="KFD69501.1"/>
    <property type="molecule type" value="Genomic_DNA"/>
</dbReference>
<protein>
    <submittedName>
        <fullName evidence="2">Uncharacterized protein</fullName>
    </submittedName>
</protein>
<name>A0A085NJ55_9BILA</name>
<gene>
    <name evidence="1" type="ORF">M513_08836</name>
    <name evidence="2" type="ORF">M514_08836</name>
</gene>